<evidence type="ECO:0000256" key="3">
    <source>
        <dbReference type="ARBA" id="ARBA00007118"/>
    </source>
</evidence>
<keyword evidence="6" id="KW-0539">Nucleus</keyword>
<dbReference type="SUPFAM" id="SSF55469">
    <property type="entry name" value="FMN-dependent nitroreductase-like"/>
    <property type="match status" value="1"/>
</dbReference>
<comment type="subcellular location">
    <subcellularLocation>
        <location evidence="2">Cytoplasm</location>
    </subcellularLocation>
    <subcellularLocation>
        <location evidence="1">Nucleus</location>
    </subcellularLocation>
</comment>
<dbReference type="GO" id="GO:0005634">
    <property type="term" value="C:nucleus"/>
    <property type="evidence" value="ECO:0007669"/>
    <property type="project" value="UniProtKB-SubCell"/>
</dbReference>
<comment type="caution">
    <text evidence="8">The sequence shown here is derived from an EMBL/GenBank/DDBJ whole genome shotgun (WGS) entry which is preliminary data.</text>
</comment>
<gene>
    <name evidence="8" type="ORF">PDIGIT_LOCUS1077</name>
</gene>
<evidence type="ECO:0000256" key="1">
    <source>
        <dbReference type="ARBA" id="ARBA00004123"/>
    </source>
</evidence>
<dbReference type="AlphaFoldDB" id="A0A9W4XK42"/>
<evidence type="ECO:0000256" key="6">
    <source>
        <dbReference type="ARBA" id="ARBA00023242"/>
    </source>
</evidence>
<dbReference type="EMBL" id="CAOQHR010000001">
    <property type="protein sequence ID" value="CAI6253853.1"/>
    <property type="molecule type" value="Genomic_DNA"/>
</dbReference>
<proteinExistence type="inferred from homology"/>
<keyword evidence="5" id="KW-0560">Oxidoreductase</keyword>
<dbReference type="Pfam" id="PF00881">
    <property type="entry name" value="Nitroreductase"/>
    <property type="match status" value="1"/>
</dbReference>
<dbReference type="OrthoDB" id="2138173at2759"/>
<dbReference type="InterPro" id="IPR033877">
    <property type="entry name" value="Frm2/Hbn1"/>
</dbReference>
<comment type="similarity">
    <text evidence="3">Belongs to the nitroreductase family.</text>
</comment>
<dbReference type="GO" id="GO:0005737">
    <property type="term" value="C:cytoplasm"/>
    <property type="evidence" value="ECO:0007669"/>
    <property type="project" value="UniProtKB-SubCell"/>
</dbReference>
<accession>A0A9W4XK42</accession>
<dbReference type="GO" id="GO:0034599">
    <property type="term" value="P:cellular response to oxidative stress"/>
    <property type="evidence" value="ECO:0007669"/>
    <property type="project" value="InterPro"/>
</dbReference>
<dbReference type="PANTHER" id="PTHR43035:SF1">
    <property type="entry name" value="FATTY ACID REPRESSION MUTANT PROTEIN 2-RELATED"/>
    <property type="match status" value="1"/>
</dbReference>
<dbReference type="InterPro" id="IPR029479">
    <property type="entry name" value="Nitroreductase"/>
</dbReference>
<dbReference type="GO" id="GO:0016491">
    <property type="term" value="F:oxidoreductase activity"/>
    <property type="evidence" value="ECO:0007669"/>
    <property type="project" value="UniProtKB-KW"/>
</dbReference>
<evidence type="ECO:0000313" key="8">
    <source>
        <dbReference type="EMBL" id="CAI6253853.1"/>
    </source>
</evidence>
<dbReference type="InterPro" id="IPR000415">
    <property type="entry name" value="Nitroreductase-like"/>
</dbReference>
<reference evidence="8" key="1">
    <citation type="submission" date="2023-01" db="EMBL/GenBank/DDBJ databases">
        <authorList>
            <person name="Van Ghelder C."/>
            <person name="Rancurel C."/>
        </authorList>
    </citation>
    <scope>NUCLEOTIDE SEQUENCE</scope>
    <source>
        <strain evidence="8">CNCM I-4278</strain>
    </source>
</reference>
<dbReference type="PANTHER" id="PTHR43035">
    <property type="entry name" value="FATTY ACID REPRESSION MUTANT PROTEIN 2-RELATED"/>
    <property type="match status" value="1"/>
</dbReference>
<evidence type="ECO:0000313" key="9">
    <source>
        <dbReference type="Proteomes" id="UP001152607"/>
    </source>
</evidence>
<keyword evidence="9" id="KW-1185">Reference proteome</keyword>
<keyword evidence="4" id="KW-0963">Cytoplasm</keyword>
<evidence type="ECO:0000259" key="7">
    <source>
        <dbReference type="Pfam" id="PF00881"/>
    </source>
</evidence>
<evidence type="ECO:0000256" key="5">
    <source>
        <dbReference type="ARBA" id="ARBA00023002"/>
    </source>
</evidence>
<name>A0A9W4XK42_9PLEO</name>
<organism evidence="8 9">
    <name type="scientific">Periconia digitata</name>
    <dbReference type="NCBI Taxonomy" id="1303443"/>
    <lineage>
        <taxon>Eukaryota</taxon>
        <taxon>Fungi</taxon>
        <taxon>Dikarya</taxon>
        <taxon>Ascomycota</taxon>
        <taxon>Pezizomycotina</taxon>
        <taxon>Dothideomycetes</taxon>
        <taxon>Pleosporomycetidae</taxon>
        <taxon>Pleosporales</taxon>
        <taxon>Massarineae</taxon>
        <taxon>Periconiaceae</taxon>
        <taxon>Periconia</taxon>
    </lineage>
</organism>
<sequence>MASKIPFLTAIASRRSIYALAKTSPIPNTRIVDIVHQALEHCPSAFNVRSARAVVLFGDHHTKLWDVAYTNTEKSNAEMIKMLGPKIKGFAEAYGTVLFFDDQSAYEGLPPRFKAIASTSPAWEDHSSGMHQFTVWTALEAEGLGCNLQHYQAAVEQHVQEAFDVPKNWTLKAQLVFGTPVGALPEAKAKTGLDSSLRVFGA</sequence>
<evidence type="ECO:0000256" key="4">
    <source>
        <dbReference type="ARBA" id="ARBA00022490"/>
    </source>
</evidence>
<dbReference type="Gene3D" id="3.40.109.10">
    <property type="entry name" value="NADH Oxidase"/>
    <property type="match status" value="1"/>
</dbReference>
<feature type="domain" description="Nitroreductase" evidence="7">
    <location>
        <begin position="11"/>
        <end position="178"/>
    </location>
</feature>
<dbReference type="FunFam" id="3.40.109.10:FF:000001">
    <property type="entry name" value="Nitroreductase family"/>
    <property type="match status" value="1"/>
</dbReference>
<dbReference type="Proteomes" id="UP001152607">
    <property type="component" value="Unassembled WGS sequence"/>
</dbReference>
<evidence type="ECO:0000256" key="2">
    <source>
        <dbReference type="ARBA" id="ARBA00004496"/>
    </source>
</evidence>
<protein>
    <recommendedName>
        <fullName evidence="7">Nitroreductase domain-containing protein</fullName>
    </recommendedName>
</protein>
<dbReference type="CDD" id="cd02140">
    <property type="entry name" value="Frm2-like"/>
    <property type="match status" value="1"/>
</dbReference>